<keyword evidence="1" id="KW-0732">Signal</keyword>
<evidence type="ECO:0000313" key="2">
    <source>
        <dbReference type="Proteomes" id="UP000887540"/>
    </source>
</evidence>
<organism evidence="2 3">
    <name type="scientific">Acrobeloides nanus</name>
    <dbReference type="NCBI Taxonomy" id="290746"/>
    <lineage>
        <taxon>Eukaryota</taxon>
        <taxon>Metazoa</taxon>
        <taxon>Ecdysozoa</taxon>
        <taxon>Nematoda</taxon>
        <taxon>Chromadorea</taxon>
        <taxon>Rhabditida</taxon>
        <taxon>Tylenchina</taxon>
        <taxon>Cephalobomorpha</taxon>
        <taxon>Cephaloboidea</taxon>
        <taxon>Cephalobidae</taxon>
        <taxon>Acrobeloides</taxon>
    </lineage>
</organism>
<dbReference type="AlphaFoldDB" id="A0A914CKR5"/>
<sequence>MSCWIIFVLFILVEIHSKPTDISSKKSCLDVLKSAQASENFGENVAHALHSITVRELRKFESNVTEENNIPTINVDLTSDQAILPYAPDRRGPNEDLFSDDTMKTLDEVLSHMDDPNYMIKELNTIERLVHAFHMKTMWSSIRHKYEMNKNNPPTSSDVCLCALDVENNGVLTMLRYIALIFREPELIYGNQLEDYGRNNKMSVLGHAMLCGYHNVRCGVEPNQQPKTRIQHVNE</sequence>
<feature type="chain" id="PRO_5038045570" evidence="1">
    <location>
        <begin position="18"/>
        <end position="235"/>
    </location>
</feature>
<feature type="signal peptide" evidence="1">
    <location>
        <begin position="1"/>
        <end position="17"/>
    </location>
</feature>
<proteinExistence type="predicted"/>
<evidence type="ECO:0000256" key="1">
    <source>
        <dbReference type="SAM" id="SignalP"/>
    </source>
</evidence>
<accession>A0A914CKR5</accession>
<protein>
    <submittedName>
        <fullName evidence="3">Uncharacterized protein</fullName>
    </submittedName>
</protein>
<evidence type="ECO:0000313" key="3">
    <source>
        <dbReference type="WBParaSite" id="ACRNAN_scaffold1186.g22585.t1"/>
    </source>
</evidence>
<keyword evidence="2" id="KW-1185">Reference proteome</keyword>
<reference evidence="3" key="1">
    <citation type="submission" date="2022-11" db="UniProtKB">
        <authorList>
            <consortium name="WormBaseParasite"/>
        </authorList>
    </citation>
    <scope>IDENTIFICATION</scope>
</reference>
<dbReference type="Proteomes" id="UP000887540">
    <property type="component" value="Unplaced"/>
</dbReference>
<dbReference type="WBParaSite" id="ACRNAN_scaffold1186.g22585.t1">
    <property type="protein sequence ID" value="ACRNAN_scaffold1186.g22585.t1"/>
    <property type="gene ID" value="ACRNAN_scaffold1186.g22585"/>
</dbReference>
<name>A0A914CKR5_9BILA</name>